<dbReference type="Pfam" id="PF21812">
    <property type="entry name" value="DUF6881"/>
    <property type="match status" value="1"/>
</dbReference>
<reference evidence="3 4" key="1">
    <citation type="journal article" date="2023" name="Access Microbiol">
        <title>The genome of a steinernematid-associated Pseudomonas piscis bacterium encodes the biosynthesis of insect toxins.</title>
        <authorList>
            <person name="Awori R.M."/>
            <person name="Hendre P."/>
            <person name="Amugune N.O."/>
        </authorList>
    </citation>
    <scope>NUCLEOTIDE SEQUENCE [LARGE SCALE GENOMIC DNA]</scope>
    <source>
        <strain evidence="3 4">97</strain>
    </source>
</reference>
<evidence type="ECO:0000313" key="4">
    <source>
        <dbReference type="Proteomes" id="UP001300348"/>
    </source>
</evidence>
<sequence>MIYMKVYWKHSDDDYPIEIYSELDKDRYEVRKIEIFSNGKVNYAQEDKSTGSTILGEVPVPPINEINGDAQFEAAEITQEEFNSLWLKYFKL</sequence>
<dbReference type="RefSeq" id="WP_189759843.1">
    <property type="nucleotide sequence ID" value="NZ_CAWPOC010000261.1"/>
</dbReference>
<dbReference type="InterPro" id="IPR049248">
    <property type="entry name" value="DUF6881"/>
</dbReference>
<dbReference type="GeneID" id="88857795"/>
<dbReference type="EMBL" id="CP133647">
    <property type="protein sequence ID" value="WNH01928.1"/>
    <property type="molecule type" value="Genomic_DNA"/>
</dbReference>
<proteinExistence type="predicted"/>
<dbReference type="EMBL" id="CP133647">
    <property type="protein sequence ID" value="WNH02426.1"/>
    <property type="molecule type" value="Genomic_DNA"/>
</dbReference>
<evidence type="ECO:0000313" key="3">
    <source>
        <dbReference type="EMBL" id="WNH02426.1"/>
    </source>
</evidence>
<name>A0ABY9XIN0_9GAMM</name>
<evidence type="ECO:0000259" key="1">
    <source>
        <dbReference type="Pfam" id="PF21812"/>
    </source>
</evidence>
<organism evidence="3 4">
    <name type="scientific">Xenorhabdus griffiniae</name>
    <dbReference type="NCBI Taxonomy" id="351672"/>
    <lineage>
        <taxon>Bacteria</taxon>
        <taxon>Pseudomonadati</taxon>
        <taxon>Pseudomonadota</taxon>
        <taxon>Gammaproteobacteria</taxon>
        <taxon>Enterobacterales</taxon>
        <taxon>Morganellaceae</taxon>
        <taxon>Xenorhabdus</taxon>
    </lineage>
</organism>
<evidence type="ECO:0000313" key="2">
    <source>
        <dbReference type="EMBL" id="WNH01928.1"/>
    </source>
</evidence>
<dbReference type="Proteomes" id="UP001300348">
    <property type="component" value="Chromosome"/>
</dbReference>
<accession>A0ABY9XIN0</accession>
<feature type="domain" description="DUF6881" evidence="1">
    <location>
        <begin position="3"/>
        <end position="89"/>
    </location>
</feature>
<gene>
    <name evidence="3" type="ORF">QL112_001370</name>
    <name evidence="2" type="ORF">QL112_019525</name>
</gene>
<protein>
    <recommendedName>
        <fullName evidence="1">DUF6881 domain-containing protein</fullName>
    </recommendedName>
</protein>
<keyword evidence="4" id="KW-1185">Reference proteome</keyword>